<name>A0A0J9U3B6_PLAVI</name>
<sequence length="220" mass="26202">MKGNSNLSFNKIIAYFILFWMCCYHNDDVYLQNFKYFSLLIFFIRITIIFLNNFRAIVNKSSDADSSRDTSLNTKFRRLLSNNEYEKESIYNNLKELRMHQMKTMKLKNKNVRNKPNLLKRMDIFCEKKVFDKLNEIHNIICDKSISHGKYFVTVLKIFGLFYMVPIFVTFLGGPFLLKYMKTQKDDNLHYGFIVFLGIGSLIFIYILIKIFKYNIAGKK</sequence>
<evidence type="ECO:0008006" key="4">
    <source>
        <dbReference type="Google" id="ProtNLM"/>
    </source>
</evidence>
<dbReference type="Proteomes" id="UP000053239">
    <property type="component" value="Unassembled WGS sequence"/>
</dbReference>
<keyword evidence="1" id="KW-1133">Transmembrane helix</keyword>
<dbReference type="AlphaFoldDB" id="A0A0J9U3B6"/>
<evidence type="ECO:0000256" key="1">
    <source>
        <dbReference type="SAM" id="Phobius"/>
    </source>
</evidence>
<organism evidence="2 3">
    <name type="scientific">Plasmodium vivax North Korean</name>
    <dbReference type="NCBI Taxonomy" id="1035514"/>
    <lineage>
        <taxon>Eukaryota</taxon>
        <taxon>Sar</taxon>
        <taxon>Alveolata</taxon>
        <taxon>Apicomplexa</taxon>
        <taxon>Aconoidasida</taxon>
        <taxon>Haemosporida</taxon>
        <taxon>Plasmodiidae</taxon>
        <taxon>Plasmodium</taxon>
        <taxon>Plasmodium (Plasmodium)</taxon>
    </lineage>
</organism>
<evidence type="ECO:0000313" key="2">
    <source>
        <dbReference type="EMBL" id="KNA01658.1"/>
    </source>
</evidence>
<feature type="transmembrane region" description="Helical" evidence="1">
    <location>
        <begin position="12"/>
        <end position="30"/>
    </location>
</feature>
<feature type="transmembrane region" description="Helical" evidence="1">
    <location>
        <begin position="36"/>
        <end position="58"/>
    </location>
</feature>
<feature type="transmembrane region" description="Helical" evidence="1">
    <location>
        <begin position="154"/>
        <end position="177"/>
    </location>
</feature>
<proteinExistence type="predicted"/>
<evidence type="ECO:0000313" key="3">
    <source>
        <dbReference type="Proteomes" id="UP000053239"/>
    </source>
</evidence>
<dbReference type="EMBL" id="KQ235244">
    <property type="protein sequence ID" value="KNA01658.1"/>
    <property type="molecule type" value="Genomic_DNA"/>
</dbReference>
<accession>A0A0J9U3B6</accession>
<feature type="transmembrane region" description="Helical" evidence="1">
    <location>
        <begin position="189"/>
        <end position="209"/>
    </location>
</feature>
<reference evidence="2 3" key="1">
    <citation type="submission" date="2011-09" db="EMBL/GenBank/DDBJ databases">
        <title>The Genome Sequence of Plasmodium vivax North Korean.</title>
        <authorList>
            <consortium name="The Broad Institute Genome Sequencing Platform"/>
            <consortium name="The Broad Institute Genome Sequencing Center for Infectious Disease"/>
            <person name="Neafsey D."/>
            <person name="Carlton J."/>
            <person name="Barnwell J."/>
            <person name="Collins W."/>
            <person name="Escalante A."/>
            <person name="Mullikin J."/>
            <person name="Saul A."/>
            <person name="Guigo R."/>
            <person name="Camara F."/>
            <person name="Young S.K."/>
            <person name="Zeng Q."/>
            <person name="Gargeya S."/>
            <person name="Fitzgerald M."/>
            <person name="Haas B."/>
            <person name="Abouelleil A."/>
            <person name="Alvarado L."/>
            <person name="Arachchi H.M."/>
            <person name="Berlin A."/>
            <person name="Brown A."/>
            <person name="Chapman S.B."/>
            <person name="Chen Z."/>
            <person name="Dunbar C."/>
            <person name="Freedman E."/>
            <person name="Gearin G."/>
            <person name="Gellesch M."/>
            <person name="Goldberg J."/>
            <person name="Griggs A."/>
            <person name="Gujja S."/>
            <person name="Heiman D."/>
            <person name="Howarth C."/>
            <person name="Larson L."/>
            <person name="Lui A."/>
            <person name="MacDonald P.J.P."/>
            <person name="Montmayeur A."/>
            <person name="Murphy C."/>
            <person name="Neiman D."/>
            <person name="Pearson M."/>
            <person name="Priest M."/>
            <person name="Roberts A."/>
            <person name="Saif S."/>
            <person name="Shea T."/>
            <person name="Shenoy N."/>
            <person name="Sisk P."/>
            <person name="Stolte C."/>
            <person name="Sykes S."/>
            <person name="Wortman J."/>
            <person name="Nusbaum C."/>
            <person name="Birren B."/>
        </authorList>
    </citation>
    <scope>NUCLEOTIDE SEQUENCE [LARGE SCALE GENOMIC DNA]</scope>
    <source>
        <strain evidence="2 3">North Korean</strain>
    </source>
</reference>
<gene>
    <name evidence="2" type="ORF">PVNG_04895</name>
</gene>
<keyword evidence="1" id="KW-0472">Membrane</keyword>
<protein>
    <recommendedName>
        <fullName evidence="4">Pv-fam-b protein</fullName>
    </recommendedName>
</protein>
<keyword evidence="1" id="KW-0812">Transmembrane</keyword>